<dbReference type="InterPro" id="IPR000415">
    <property type="entry name" value="Nitroreductase-like"/>
</dbReference>
<dbReference type="PANTHER" id="PTHR23026">
    <property type="entry name" value="NADPH NITROREDUCTASE"/>
    <property type="match status" value="1"/>
</dbReference>
<gene>
    <name evidence="5" type="ORF">METZ01_LOCUS151456</name>
</gene>
<dbReference type="Pfam" id="PF00881">
    <property type="entry name" value="Nitroreductase"/>
    <property type="match status" value="1"/>
</dbReference>
<proteinExistence type="predicted"/>
<name>A0A382ABY6_9ZZZZ</name>
<organism evidence="5">
    <name type="scientific">marine metagenome</name>
    <dbReference type="NCBI Taxonomy" id="408172"/>
    <lineage>
        <taxon>unclassified sequences</taxon>
        <taxon>metagenomes</taxon>
        <taxon>ecological metagenomes</taxon>
    </lineage>
</organism>
<keyword evidence="3" id="KW-0560">Oxidoreductase</keyword>
<dbReference type="InterPro" id="IPR029479">
    <property type="entry name" value="Nitroreductase"/>
</dbReference>
<dbReference type="Gene3D" id="3.40.109.10">
    <property type="entry name" value="NADH Oxidase"/>
    <property type="match status" value="1"/>
</dbReference>
<feature type="domain" description="Nitroreductase" evidence="4">
    <location>
        <begin position="72"/>
        <end position="240"/>
    </location>
</feature>
<evidence type="ECO:0000256" key="1">
    <source>
        <dbReference type="ARBA" id="ARBA00022630"/>
    </source>
</evidence>
<accession>A0A382ABY6</accession>
<keyword evidence="2" id="KW-0288">FMN</keyword>
<dbReference type="PANTHER" id="PTHR23026:SF90">
    <property type="entry name" value="IODOTYROSINE DEIODINASE 1"/>
    <property type="match status" value="1"/>
</dbReference>
<dbReference type="AlphaFoldDB" id="A0A382ABY6"/>
<dbReference type="CDD" id="cd02144">
    <property type="entry name" value="iodotyrosine_dehalogenase"/>
    <property type="match status" value="1"/>
</dbReference>
<evidence type="ECO:0000256" key="3">
    <source>
        <dbReference type="ARBA" id="ARBA00023002"/>
    </source>
</evidence>
<dbReference type="EMBL" id="UINC01024616">
    <property type="protein sequence ID" value="SVA98602.1"/>
    <property type="molecule type" value="Genomic_DNA"/>
</dbReference>
<evidence type="ECO:0000313" key="5">
    <source>
        <dbReference type="EMBL" id="SVA98602.1"/>
    </source>
</evidence>
<protein>
    <recommendedName>
        <fullName evidence="4">Nitroreductase domain-containing protein</fullName>
    </recommendedName>
</protein>
<reference evidence="5" key="1">
    <citation type="submission" date="2018-05" db="EMBL/GenBank/DDBJ databases">
        <authorList>
            <person name="Lanie J.A."/>
            <person name="Ng W.-L."/>
            <person name="Kazmierczak K.M."/>
            <person name="Andrzejewski T.M."/>
            <person name="Davidsen T.M."/>
            <person name="Wayne K.J."/>
            <person name="Tettelin H."/>
            <person name="Glass J.I."/>
            <person name="Rusch D."/>
            <person name="Podicherti R."/>
            <person name="Tsui H.-C.T."/>
            <person name="Winkler M.E."/>
        </authorList>
    </citation>
    <scope>NUCLEOTIDE SEQUENCE</scope>
</reference>
<dbReference type="GO" id="GO:0016491">
    <property type="term" value="F:oxidoreductase activity"/>
    <property type="evidence" value="ECO:0007669"/>
    <property type="project" value="UniProtKB-KW"/>
</dbReference>
<evidence type="ECO:0000256" key="2">
    <source>
        <dbReference type="ARBA" id="ARBA00022643"/>
    </source>
</evidence>
<dbReference type="SUPFAM" id="SSF55469">
    <property type="entry name" value="FMN-dependent nitroreductase-like"/>
    <property type="match status" value="1"/>
</dbReference>
<evidence type="ECO:0000259" key="4">
    <source>
        <dbReference type="Pfam" id="PF00881"/>
    </source>
</evidence>
<sequence length="262" mass="30017">MLVRMNKGLSFALPCKKLHDVVTSFSPQNKCVMKDSSNSISTALIPTIPLDYQEYPIEEVQRRSLEYYENMKRRRTVRDFSRRNVPLDIIENCLRTADTAPNGANQHPWHFVVVSDPEIKIQIREAAEKEEQDFYKSRASREWLEALAPLGTDENKPFLETAPYLIAIFAKVYGLDEKGKRVKHYYVNESVGIATGLLISAIHHSGLASLTHTPSPMRFLNQILERPERERPFLLLVVGYPAADARVPDILRKSLPEISTYY</sequence>
<keyword evidence="1" id="KW-0285">Flavoprotein</keyword>
<dbReference type="InterPro" id="IPR050627">
    <property type="entry name" value="Nitroreductase/BluB"/>
</dbReference>